<evidence type="ECO:0000256" key="9">
    <source>
        <dbReference type="ARBA" id="ARBA00022832"/>
    </source>
</evidence>
<dbReference type="SMART" id="SM00308">
    <property type="entry name" value="LH2"/>
    <property type="match status" value="1"/>
</dbReference>
<name>B9S3S5_RICCO</name>
<dbReference type="FunCoup" id="B9S3S5">
    <property type="interactions" value="43"/>
</dbReference>
<evidence type="ECO:0000256" key="11">
    <source>
        <dbReference type="ARBA" id="ARBA00022964"/>
    </source>
</evidence>
<feature type="domain" description="PLAT" evidence="20">
    <location>
        <begin position="18"/>
        <end position="138"/>
    </location>
</feature>
<dbReference type="AlphaFoldDB" id="B9S3S5"/>
<keyword evidence="4 18" id="KW-0444">Lipid biosynthesis</keyword>
<dbReference type="InterPro" id="IPR001024">
    <property type="entry name" value="PLAT/LH2_dom"/>
</dbReference>
<reference evidence="23" key="1">
    <citation type="journal article" date="2010" name="Nat. Biotechnol.">
        <title>Draft genome sequence of the oilseed species Ricinus communis.</title>
        <authorList>
            <person name="Chan A.P."/>
            <person name="Crabtree J."/>
            <person name="Zhao Q."/>
            <person name="Lorenzi H."/>
            <person name="Orvis J."/>
            <person name="Puiu D."/>
            <person name="Melake-Berhan A."/>
            <person name="Jones K.M."/>
            <person name="Redman J."/>
            <person name="Chen G."/>
            <person name="Cahoon E.B."/>
            <person name="Gedil M."/>
            <person name="Stanke M."/>
            <person name="Haas B.J."/>
            <person name="Wortman J.R."/>
            <person name="Fraser-Liggett C.M."/>
            <person name="Ravel J."/>
            <person name="Rabinowicz P.D."/>
        </authorList>
    </citation>
    <scope>NUCLEOTIDE SEQUENCE [LARGE SCALE GENOMIC DNA]</scope>
    <source>
        <strain evidence="23">cv. Hale</strain>
    </source>
</reference>
<dbReference type="Gene3D" id="2.60.60.20">
    <property type="entry name" value="PLAT/LH2 domain"/>
    <property type="match status" value="1"/>
</dbReference>
<evidence type="ECO:0000313" key="22">
    <source>
        <dbReference type="EMBL" id="EEF41740.1"/>
    </source>
</evidence>
<dbReference type="GO" id="GO:0006633">
    <property type="term" value="P:fatty acid biosynthetic process"/>
    <property type="evidence" value="ECO:0007669"/>
    <property type="project" value="UniProtKB-KW"/>
</dbReference>
<dbReference type="GO" id="GO:0034440">
    <property type="term" value="P:lipid oxidation"/>
    <property type="evidence" value="ECO:0000318"/>
    <property type="project" value="GO_Central"/>
</dbReference>
<evidence type="ECO:0000256" key="18">
    <source>
        <dbReference type="RuleBase" id="RU003975"/>
    </source>
</evidence>
<dbReference type="SUPFAM" id="SSF49723">
    <property type="entry name" value="Lipase/lipooxygenase domain (PLAT/LH2 domain)"/>
    <property type="match status" value="1"/>
</dbReference>
<comment type="caution">
    <text evidence="16">Lacks conserved residue(s) required for the propagation of feature annotation.</text>
</comment>
<keyword evidence="12 17" id="KW-0560">Oxidoreductase</keyword>
<dbReference type="OMA" id="HSYAHKV"/>
<dbReference type="UniPathway" id="UPA00382"/>
<keyword evidence="11 17" id="KW-0223">Dioxygenase</keyword>
<dbReference type="GO" id="GO:0046872">
    <property type="term" value="F:metal ion binding"/>
    <property type="evidence" value="ECO:0007669"/>
    <property type="project" value="UniProtKB-UniRule"/>
</dbReference>
<evidence type="ECO:0000256" key="12">
    <source>
        <dbReference type="ARBA" id="ARBA00023002"/>
    </source>
</evidence>
<dbReference type="PROSITE" id="PS00081">
    <property type="entry name" value="LIPOXYGENASE_2"/>
    <property type="match status" value="1"/>
</dbReference>
<dbReference type="Gene3D" id="4.10.372.10">
    <property type="entry name" value="Lipoxygenase-1, Domain 3"/>
    <property type="match status" value="1"/>
</dbReference>
<dbReference type="PROSITE" id="PS51393">
    <property type="entry name" value="LIPOXYGENASE_3"/>
    <property type="match status" value="1"/>
</dbReference>
<dbReference type="InterPro" id="IPR036392">
    <property type="entry name" value="PLAT/LH2_dom_sf"/>
</dbReference>
<evidence type="ECO:0000256" key="16">
    <source>
        <dbReference type="PROSITE-ProRule" id="PRU00152"/>
    </source>
</evidence>
<dbReference type="InterPro" id="IPR000907">
    <property type="entry name" value="LipOase"/>
</dbReference>
<evidence type="ECO:0000259" key="21">
    <source>
        <dbReference type="PROSITE" id="PS51393"/>
    </source>
</evidence>
<dbReference type="InterPro" id="IPR020833">
    <property type="entry name" value="LipOase_Fe_BS"/>
</dbReference>
<comment type="function">
    <text evidence="18">Plant lipoxygenase may be involved in a number of diverse aspects of plant physiology including growth and development, pest resistance, and senescence or responses to wounding.</text>
</comment>
<feature type="region of interest" description="Disordered" evidence="19">
    <location>
        <begin position="193"/>
        <end position="233"/>
    </location>
</feature>
<dbReference type="OrthoDB" id="407298at2759"/>
<keyword evidence="5" id="KW-0150">Chloroplast</keyword>
<evidence type="ECO:0000256" key="5">
    <source>
        <dbReference type="ARBA" id="ARBA00022528"/>
    </source>
</evidence>
<dbReference type="EMBL" id="EQ973862">
    <property type="protein sequence ID" value="EEF41740.1"/>
    <property type="molecule type" value="Genomic_DNA"/>
</dbReference>
<comment type="subcellular location">
    <subcellularLocation>
        <location evidence="2">Plastid</location>
        <location evidence="2">Chloroplast</location>
    </subcellularLocation>
</comment>
<evidence type="ECO:0000256" key="14">
    <source>
        <dbReference type="ARBA" id="ARBA00023098"/>
    </source>
</evidence>
<keyword evidence="9" id="KW-0276">Fatty acid metabolism</keyword>
<keyword evidence="7 17" id="KW-0479">Metal-binding</keyword>
<dbReference type="InterPro" id="IPR020834">
    <property type="entry name" value="LipOase_CS"/>
</dbReference>
<dbReference type="GO" id="GO:0016165">
    <property type="term" value="F:linoleate 13S-lipoxygenase activity"/>
    <property type="evidence" value="ECO:0007669"/>
    <property type="project" value="UniProtKB-ARBA"/>
</dbReference>
<dbReference type="FunFam" id="4.10.375.10:FF:000001">
    <property type="entry name" value="Lipoxygenase"/>
    <property type="match status" value="1"/>
</dbReference>
<evidence type="ECO:0000256" key="17">
    <source>
        <dbReference type="RuleBase" id="RU003974"/>
    </source>
</evidence>
<dbReference type="FunFam" id="3.10.450.60:FF:000005">
    <property type="entry name" value="Lipoxygenase"/>
    <property type="match status" value="1"/>
</dbReference>
<evidence type="ECO:0000256" key="10">
    <source>
        <dbReference type="ARBA" id="ARBA00022946"/>
    </source>
</evidence>
<dbReference type="eggNOG" id="ENOG502QQSP">
    <property type="taxonomic scope" value="Eukaryota"/>
</dbReference>
<dbReference type="FunFam" id="1.20.245.10:FF:000002">
    <property type="entry name" value="Lipoxygenase"/>
    <property type="match status" value="1"/>
</dbReference>
<evidence type="ECO:0000259" key="20">
    <source>
        <dbReference type="PROSITE" id="PS50095"/>
    </source>
</evidence>
<proteinExistence type="inferred from homology"/>
<dbReference type="EC" id="1.13.11.-" evidence="18"/>
<evidence type="ECO:0000256" key="6">
    <source>
        <dbReference type="ARBA" id="ARBA00022640"/>
    </source>
</evidence>
<protein>
    <recommendedName>
        <fullName evidence="18">Lipoxygenase</fullName>
        <ecNumber evidence="18">1.13.11.-</ecNumber>
    </recommendedName>
</protein>
<keyword evidence="6" id="KW-0934">Plastid</keyword>
<keyword evidence="13 17" id="KW-0408">Iron</keyword>
<comment type="pathway">
    <text evidence="18">Lipid metabolism; oxylipin biosynthesis.</text>
</comment>
<feature type="domain" description="Lipoxygenase" evidence="21">
    <location>
        <begin position="141"/>
        <end position="831"/>
    </location>
</feature>
<keyword evidence="10" id="KW-0809">Transit peptide</keyword>
<keyword evidence="23" id="KW-1185">Reference proteome</keyword>
<dbReference type="PANTHER" id="PTHR11771">
    <property type="entry name" value="LIPOXYGENASE"/>
    <property type="match status" value="1"/>
</dbReference>
<dbReference type="GO" id="GO:0016702">
    <property type="term" value="F:oxidoreductase activity, acting on single donors with incorporation of molecular oxygen, incorporation of two atoms of oxygen"/>
    <property type="evidence" value="ECO:0000318"/>
    <property type="project" value="GO_Central"/>
</dbReference>
<accession>B9S3S5</accession>
<feature type="compositionally biased region" description="Basic and acidic residues" evidence="19">
    <location>
        <begin position="217"/>
        <end position="233"/>
    </location>
</feature>
<evidence type="ECO:0000256" key="13">
    <source>
        <dbReference type="ARBA" id="ARBA00023004"/>
    </source>
</evidence>
<dbReference type="InterPro" id="IPR036226">
    <property type="entry name" value="LipOase_C_sf"/>
</dbReference>
<evidence type="ECO:0000256" key="1">
    <source>
        <dbReference type="ARBA" id="ARBA00001962"/>
    </source>
</evidence>
<feature type="compositionally biased region" description="Basic residues" evidence="19">
    <location>
        <begin position="201"/>
        <end position="216"/>
    </location>
</feature>
<dbReference type="Gene3D" id="4.10.375.10">
    <property type="entry name" value="Lipoxygenase-1, Domain 2"/>
    <property type="match status" value="1"/>
</dbReference>
<comment type="cofactor">
    <cofactor evidence="1 17">
        <name>Fe cation</name>
        <dbReference type="ChEBI" id="CHEBI:24875"/>
    </cofactor>
</comment>
<dbReference type="SUPFAM" id="SSF48484">
    <property type="entry name" value="Lipoxigenase"/>
    <property type="match status" value="1"/>
</dbReference>
<evidence type="ECO:0000313" key="23">
    <source>
        <dbReference type="Proteomes" id="UP000008311"/>
    </source>
</evidence>
<evidence type="ECO:0000256" key="3">
    <source>
        <dbReference type="ARBA" id="ARBA00009419"/>
    </source>
</evidence>
<dbReference type="InterPro" id="IPR027433">
    <property type="entry name" value="Lipoxygenase_dom_3"/>
</dbReference>
<keyword evidence="8 18" id="KW-0925">Oxylipin biosynthesis</keyword>
<sequence length="831" mass="94253">MSVTVKAVVTVKETDDGLLSNISLTTPIDGLKDLLGKTFLLELVSSELHPSTNLEKEGIKGYARKVSEKDNVVKYESKFNIPKDFGEVGAILVENETTKEIFINDIALEGFSSGPVNFACESWVHSKYANPDKRIFFSNKCYLPSETPSGLKKLRQKELENLRGNGKGERKESDRIYDYDTYNDLGDPDSDINLLRPVLGGKKHPYPRRCRTGRKPSKTDPQSESRSSDVYVPRDDKFSDIKQDAFTERTLKNVLHSLLPQIATRIVDETLGFPNFTAIDSLFKQGILLPKGTNVGAFPKLVQTLAETGQNILLFPTPELFERDKFSWFSDEEFARETLAGLNPFSIELVREWPIRSKLDPKTYGPADSLLTEKLIEYEICGTVTAEEAFKQKRLFMLDYHDLLLPYVSKVRELEGTTLYGSRTLFFLTNDGTLKPVAIELTRPPIGDKPVWRHVFTPSFDATSCWLWRMAKAHVCAHDSGYHQLIVHWLRTHCVTEPYIIAANRQLSAMHPIYRLLLPHFRYTLEINALARDSLINAGGIIESSFSPGKYSMEFSSVVYDKLWRFDMEGLPADLIRRGMAVEDPTATHGLKLAIEDYPFANDALIMWDSIKQWVTDYVNHYYPEAKKVESDSELQDWWTEVRTKGHGDKKDEPWWPILKTQDDLIETLSTIIWVSSGHHAAVNFGQYLYGGYFPNRPSIARTNMPNEDPISKEDFNQFINKPEITLLRCFPSQIQATQVMAVLDVLSTHSPDEEYIGQKSEPSWDEDPVIKAAFVKFNAKMKELEAIIDDKNSDPSLKNRSGAGVVPYQLLKPFSKEGVTGRGVPTSISI</sequence>
<dbReference type="PRINTS" id="PR00468">
    <property type="entry name" value="PLTLPOXGNASE"/>
</dbReference>
<dbReference type="Gene3D" id="3.10.450.60">
    <property type="match status" value="1"/>
</dbReference>
<evidence type="ECO:0000256" key="4">
    <source>
        <dbReference type="ARBA" id="ARBA00022516"/>
    </source>
</evidence>
<dbReference type="InParanoid" id="B9S3S5"/>
<dbReference type="Pfam" id="PF00305">
    <property type="entry name" value="Lipoxygenase"/>
    <property type="match status" value="1"/>
</dbReference>
<dbReference type="STRING" id="3988.B9S3S5"/>
<evidence type="ECO:0000256" key="7">
    <source>
        <dbReference type="ARBA" id="ARBA00022723"/>
    </source>
</evidence>
<comment type="similarity">
    <text evidence="3 17">Belongs to the lipoxygenase family.</text>
</comment>
<keyword evidence="14" id="KW-0443">Lipid metabolism</keyword>
<dbReference type="Gene3D" id="1.20.245.10">
    <property type="entry name" value="Lipoxygenase-1, Domain 5"/>
    <property type="match status" value="1"/>
</dbReference>
<dbReference type="InterPro" id="IPR013819">
    <property type="entry name" value="LipOase_C"/>
</dbReference>
<dbReference type="GO" id="GO:0031408">
    <property type="term" value="P:oxylipin biosynthetic process"/>
    <property type="evidence" value="ECO:0007669"/>
    <property type="project" value="UniProtKB-UniRule"/>
</dbReference>
<dbReference type="Proteomes" id="UP000008311">
    <property type="component" value="Unassembled WGS sequence"/>
</dbReference>
<organism evidence="22 23">
    <name type="scientific">Ricinus communis</name>
    <name type="common">Castor bean</name>
    <dbReference type="NCBI Taxonomy" id="3988"/>
    <lineage>
        <taxon>Eukaryota</taxon>
        <taxon>Viridiplantae</taxon>
        <taxon>Streptophyta</taxon>
        <taxon>Embryophyta</taxon>
        <taxon>Tracheophyta</taxon>
        <taxon>Spermatophyta</taxon>
        <taxon>Magnoliopsida</taxon>
        <taxon>eudicotyledons</taxon>
        <taxon>Gunneridae</taxon>
        <taxon>Pentapetalae</taxon>
        <taxon>rosids</taxon>
        <taxon>fabids</taxon>
        <taxon>Malpighiales</taxon>
        <taxon>Euphorbiaceae</taxon>
        <taxon>Acalyphoideae</taxon>
        <taxon>Acalypheae</taxon>
        <taxon>Ricinus</taxon>
    </lineage>
</organism>
<dbReference type="InterPro" id="IPR001246">
    <property type="entry name" value="LipOase_plant"/>
</dbReference>
<dbReference type="PRINTS" id="PR00087">
    <property type="entry name" value="LIPOXYGENASE"/>
</dbReference>
<dbReference type="PROSITE" id="PS50095">
    <property type="entry name" value="PLAT"/>
    <property type="match status" value="1"/>
</dbReference>
<dbReference type="GO" id="GO:0009507">
    <property type="term" value="C:chloroplast"/>
    <property type="evidence" value="ECO:0007669"/>
    <property type="project" value="UniProtKB-SubCell"/>
</dbReference>
<keyword evidence="15 18" id="KW-0275">Fatty acid biosynthesis</keyword>
<evidence type="ECO:0000256" key="8">
    <source>
        <dbReference type="ARBA" id="ARBA00022767"/>
    </source>
</evidence>
<dbReference type="PROSITE" id="PS00711">
    <property type="entry name" value="LIPOXYGENASE_1"/>
    <property type="match status" value="1"/>
</dbReference>
<evidence type="ECO:0000256" key="19">
    <source>
        <dbReference type="SAM" id="MobiDB-lite"/>
    </source>
</evidence>
<evidence type="ECO:0000256" key="15">
    <source>
        <dbReference type="ARBA" id="ARBA00023160"/>
    </source>
</evidence>
<gene>
    <name evidence="22" type="ORF">RCOM_0828810</name>
</gene>
<dbReference type="Pfam" id="PF01477">
    <property type="entry name" value="PLAT"/>
    <property type="match status" value="1"/>
</dbReference>
<evidence type="ECO:0000256" key="2">
    <source>
        <dbReference type="ARBA" id="ARBA00004229"/>
    </source>
</evidence>